<reference evidence="2" key="1">
    <citation type="submission" date="2022-02" db="EMBL/GenBank/DDBJ databases">
        <title>Vibrio sp. nov, a new bacterium isolated from seawater.</title>
        <authorList>
            <person name="Yuan Y."/>
        </authorList>
    </citation>
    <scope>NUCLEOTIDE SEQUENCE</scope>
    <source>
        <strain evidence="2">ZSDZ65</strain>
    </source>
</reference>
<feature type="transmembrane region" description="Helical" evidence="1">
    <location>
        <begin position="76"/>
        <end position="94"/>
    </location>
</feature>
<evidence type="ECO:0000313" key="2">
    <source>
        <dbReference type="EMBL" id="MCW8348861.1"/>
    </source>
</evidence>
<keyword evidence="1" id="KW-0472">Membrane</keyword>
<gene>
    <name evidence="2" type="ORF">MD535_22985</name>
</gene>
<keyword evidence="3" id="KW-1185">Reference proteome</keyword>
<keyword evidence="1" id="KW-0812">Transmembrane</keyword>
<protein>
    <submittedName>
        <fullName evidence="2">Uncharacterized protein</fullName>
    </submittedName>
</protein>
<keyword evidence="1" id="KW-1133">Transmembrane helix</keyword>
<dbReference type="AlphaFoldDB" id="A0A9X3HYS5"/>
<dbReference type="RefSeq" id="WP_265677462.1">
    <property type="nucleotide sequence ID" value="NZ_JAKRRY010000049.1"/>
</dbReference>
<name>A0A9X3HYS5_9VIBR</name>
<sequence>MKIRLVLSVFITFFSGWISYQTVTPFFTNKLEKVLFNWVPLPDIAAWSVFVLGLFASSIFISAFLDKKEVKGLTRVLYISVIIGMAIGTSINYARYCFIIKPNGLLECPLKIGYKKNLMRDYVTDLSLCEKL</sequence>
<evidence type="ECO:0000256" key="1">
    <source>
        <dbReference type="SAM" id="Phobius"/>
    </source>
</evidence>
<proteinExistence type="predicted"/>
<feature type="transmembrane region" description="Helical" evidence="1">
    <location>
        <begin position="45"/>
        <end position="64"/>
    </location>
</feature>
<organism evidence="2 3">
    <name type="scientific">Vibrio qingdaonensis</name>
    <dbReference type="NCBI Taxonomy" id="2829491"/>
    <lineage>
        <taxon>Bacteria</taxon>
        <taxon>Pseudomonadati</taxon>
        <taxon>Pseudomonadota</taxon>
        <taxon>Gammaproteobacteria</taxon>
        <taxon>Vibrionales</taxon>
        <taxon>Vibrionaceae</taxon>
        <taxon>Vibrio</taxon>
    </lineage>
</organism>
<dbReference type="Proteomes" id="UP001155587">
    <property type="component" value="Unassembled WGS sequence"/>
</dbReference>
<accession>A0A9X3HYS5</accession>
<evidence type="ECO:0000313" key="3">
    <source>
        <dbReference type="Proteomes" id="UP001155587"/>
    </source>
</evidence>
<dbReference type="EMBL" id="JAKRRY010000049">
    <property type="protein sequence ID" value="MCW8348861.1"/>
    <property type="molecule type" value="Genomic_DNA"/>
</dbReference>
<comment type="caution">
    <text evidence="2">The sequence shown here is derived from an EMBL/GenBank/DDBJ whole genome shotgun (WGS) entry which is preliminary data.</text>
</comment>